<dbReference type="Gene3D" id="3.40.50.720">
    <property type="entry name" value="NAD(P)-binding Rossmann-like Domain"/>
    <property type="match status" value="1"/>
</dbReference>
<dbReference type="Gene3D" id="3.90.180.10">
    <property type="entry name" value="Medium-chain alcohol dehydrogenases, catalytic domain"/>
    <property type="match status" value="1"/>
</dbReference>
<dbReference type="SMART" id="SM00829">
    <property type="entry name" value="PKS_ER"/>
    <property type="match status" value="1"/>
</dbReference>
<evidence type="ECO:0000256" key="1">
    <source>
        <dbReference type="ARBA" id="ARBA00008072"/>
    </source>
</evidence>
<dbReference type="VEuPathDB" id="FungiDB:BO97DRAFT_397193"/>
<accession>A0A395HRU2</accession>
<dbReference type="Pfam" id="PF00107">
    <property type="entry name" value="ADH_zinc_N"/>
    <property type="match status" value="1"/>
</dbReference>
<proteinExistence type="inferred from homology"/>
<dbReference type="GeneID" id="37198407"/>
<dbReference type="CDD" id="cd08249">
    <property type="entry name" value="enoyl_reductase_like"/>
    <property type="match status" value="1"/>
</dbReference>
<dbReference type="PANTHER" id="PTHR45348">
    <property type="entry name" value="HYPOTHETICAL OXIDOREDUCTASE (EUROFUNG)"/>
    <property type="match status" value="1"/>
</dbReference>
<keyword evidence="2" id="KW-0547">Nucleotide-binding</keyword>
<comment type="similarity">
    <text evidence="1">Belongs to the zinc-containing alcohol dehydrogenase family.</text>
</comment>
<dbReference type="RefSeq" id="XP_025548118.1">
    <property type="nucleotide sequence ID" value="XM_025694118.1"/>
</dbReference>
<sequence length="373" mass="39311">MPSATPVIPTQQTAIIAEGAGQLSIHHDAPVPAVQPDVALVRTAAVAINPVDAKMLDYSPVPGAIHGYDFAGTIVALGSETPGHLKVGDRVAGFVHGMNPLLPDVGAFAEYVAASADLVLKLPDTMSFEEGASLGLGLFTAGLGLFQHLQLALPSFTRGPPNNNPEEPEGVSSPKADFVLVAGGSTATGTRALQLLKLAGLRPIATCSPAHFDLARRFGAEAVFDYHDPDCAAAIRTYTKNTLAYALDCLALAETTQLCYGALGRAGGRYVTLEPFRAAIAAQRPLTVSPSWLLALTIFGRKVALDGEYGREANPEDRKFGTRLTAEVQVLLDEGKVDVHPVRVMDGGWEGVLKGVDLVRRQTVSGQKLVYVV</sequence>
<evidence type="ECO:0000256" key="2">
    <source>
        <dbReference type="ARBA" id="ARBA00022741"/>
    </source>
</evidence>
<dbReference type="GO" id="GO:0016651">
    <property type="term" value="F:oxidoreductase activity, acting on NAD(P)H"/>
    <property type="evidence" value="ECO:0007669"/>
    <property type="project" value="InterPro"/>
</dbReference>
<dbReference type="OrthoDB" id="48317at2759"/>
<dbReference type="STRING" id="1450537.A0A395HRU2"/>
<keyword evidence="4" id="KW-0560">Oxidoreductase</keyword>
<organism evidence="6 7">
    <name type="scientific">Aspergillus homomorphus (strain CBS 101889)</name>
    <dbReference type="NCBI Taxonomy" id="1450537"/>
    <lineage>
        <taxon>Eukaryota</taxon>
        <taxon>Fungi</taxon>
        <taxon>Dikarya</taxon>
        <taxon>Ascomycota</taxon>
        <taxon>Pezizomycotina</taxon>
        <taxon>Eurotiomycetes</taxon>
        <taxon>Eurotiomycetidae</taxon>
        <taxon>Eurotiales</taxon>
        <taxon>Aspergillaceae</taxon>
        <taxon>Aspergillus</taxon>
        <taxon>Aspergillus subgen. Circumdati</taxon>
    </lineage>
</organism>
<feature type="domain" description="Enoyl reductase (ER)" evidence="5">
    <location>
        <begin position="19"/>
        <end position="370"/>
    </location>
</feature>
<dbReference type="InterPro" id="IPR036291">
    <property type="entry name" value="NAD(P)-bd_dom_sf"/>
</dbReference>
<dbReference type="InterPro" id="IPR013154">
    <property type="entry name" value="ADH-like_N"/>
</dbReference>
<dbReference type="SUPFAM" id="SSF51735">
    <property type="entry name" value="NAD(P)-binding Rossmann-fold domains"/>
    <property type="match status" value="1"/>
</dbReference>
<dbReference type="EMBL" id="KZ824308">
    <property type="protein sequence ID" value="RAL08964.1"/>
    <property type="molecule type" value="Genomic_DNA"/>
</dbReference>
<protein>
    <submittedName>
        <fullName evidence="6">GroES-like protein</fullName>
    </submittedName>
</protein>
<dbReference type="Pfam" id="PF08240">
    <property type="entry name" value="ADH_N"/>
    <property type="match status" value="1"/>
</dbReference>
<dbReference type="InterPro" id="IPR047122">
    <property type="entry name" value="Trans-enoyl_RdTase-like"/>
</dbReference>
<dbReference type="GO" id="GO:0000166">
    <property type="term" value="F:nucleotide binding"/>
    <property type="evidence" value="ECO:0007669"/>
    <property type="project" value="UniProtKB-KW"/>
</dbReference>
<evidence type="ECO:0000313" key="6">
    <source>
        <dbReference type="EMBL" id="RAL08964.1"/>
    </source>
</evidence>
<dbReference type="InterPro" id="IPR013149">
    <property type="entry name" value="ADH-like_C"/>
</dbReference>
<gene>
    <name evidence="6" type="ORF">BO97DRAFT_397193</name>
</gene>
<dbReference type="Proteomes" id="UP000248961">
    <property type="component" value="Unassembled WGS sequence"/>
</dbReference>
<name>A0A395HRU2_ASPHC</name>
<dbReference type="InterPro" id="IPR011032">
    <property type="entry name" value="GroES-like_sf"/>
</dbReference>
<evidence type="ECO:0000256" key="4">
    <source>
        <dbReference type="ARBA" id="ARBA00023002"/>
    </source>
</evidence>
<evidence type="ECO:0000259" key="5">
    <source>
        <dbReference type="SMART" id="SM00829"/>
    </source>
</evidence>
<dbReference type="SUPFAM" id="SSF50129">
    <property type="entry name" value="GroES-like"/>
    <property type="match status" value="1"/>
</dbReference>
<reference evidence="6 7" key="1">
    <citation type="submission" date="2018-02" db="EMBL/GenBank/DDBJ databases">
        <title>The genomes of Aspergillus section Nigri reveals drivers in fungal speciation.</title>
        <authorList>
            <consortium name="DOE Joint Genome Institute"/>
            <person name="Vesth T.C."/>
            <person name="Nybo J."/>
            <person name="Theobald S."/>
            <person name="Brandl J."/>
            <person name="Frisvad J.C."/>
            <person name="Nielsen K.F."/>
            <person name="Lyhne E.K."/>
            <person name="Kogle M.E."/>
            <person name="Kuo A."/>
            <person name="Riley R."/>
            <person name="Clum A."/>
            <person name="Nolan M."/>
            <person name="Lipzen A."/>
            <person name="Salamov A."/>
            <person name="Henrissat B."/>
            <person name="Wiebenga A."/>
            <person name="De vries R.P."/>
            <person name="Grigoriev I.V."/>
            <person name="Mortensen U.H."/>
            <person name="Andersen M.R."/>
            <person name="Baker S.E."/>
        </authorList>
    </citation>
    <scope>NUCLEOTIDE SEQUENCE [LARGE SCALE GENOMIC DNA]</scope>
    <source>
        <strain evidence="6 7">CBS 101889</strain>
    </source>
</reference>
<keyword evidence="7" id="KW-1185">Reference proteome</keyword>
<evidence type="ECO:0000313" key="7">
    <source>
        <dbReference type="Proteomes" id="UP000248961"/>
    </source>
</evidence>
<dbReference type="AlphaFoldDB" id="A0A395HRU2"/>
<dbReference type="PANTHER" id="PTHR45348:SF2">
    <property type="entry name" value="ZINC-TYPE ALCOHOL DEHYDROGENASE-LIKE PROTEIN C2E1P3.01"/>
    <property type="match status" value="1"/>
</dbReference>
<keyword evidence="3" id="KW-0521">NADP</keyword>
<evidence type="ECO:0000256" key="3">
    <source>
        <dbReference type="ARBA" id="ARBA00022857"/>
    </source>
</evidence>
<dbReference type="InterPro" id="IPR020843">
    <property type="entry name" value="ER"/>
</dbReference>